<protein>
    <recommendedName>
        <fullName evidence="3">DUF2492 domain-containing protein</fullName>
    </recommendedName>
</protein>
<comment type="caution">
    <text evidence="1">The sequence shown here is derived from an EMBL/GenBank/DDBJ whole genome shotgun (WGS) entry which is preliminary data.</text>
</comment>
<dbReference type="InterPro" id="IPR019620">
    <property type="entry name" value="Metal-bd_prot_put"/>
</dbReference>
<organism evidence="1 2">
    <name type="scientific">Agarivorans gilvus</name>
    <dbReference type="NCBI Taxonomy" id="680279"/>
    <lineage>
        <taxon>Bacteria</taxon>
        <taxon>Pseudomonadati</taxon>
        <taxon>Pseudomonadota</taxon>
        <taxon>Gammaproteobacteria</taxon>
        <taxon>Alteromonadales</taxon>
        <taxon>Alteromonadaceae</taxon>
        <taxon>Agarivorans</taxon>
    </lineage>
</organism>
<accession>A0ABQ1I1H0</accession>
<gene>
    <name evidence="1" type="ORF">GCM10007414_20960</name>
</gene>
<dbReference type="RefSeq" id="WP_055733022.1">
    <property type="nucleotide sequence ID" value="NZ_BMDY01000011.1"/>
</dbReference>
<dbReference type="EMBL" id="BMDY01000011">
    <property type="protein sequence ID" value="GGB07423.1"/>
    <property type="molecule type" value="Genomic_DNA"/>
</dbReference>
<dbReference type="NCBIfam" id="TIGR03853">
    <property type="entry name" value="matur_matur"/>
    <property type="match status" value="1"/>
</dbReference>
<keyword evidence="2" id="KW-1185">Reference proteome</keyword>
<evidence type="ECO:0000313" key="1">
    <source>
        <dbReference type="EMBL" id="GGB07423.1"/>
    </source>
</evidence>
<sequence length="81" mass="9081">MSQSIHGHKVMELMLAQGGSYTAESLEQLMNDTFGEASRYHTCSHKDMNAKQLIALLKERGKFVEAEHGFTTSESKICSHH</sequence>
<reference evidence="2" key="1">
    <citation type="journal article" date="2019" name="Int. J. Syst. Evol. Microbiol.">
        <title>The Global Catalogue of Microorganisms (GCM) 10K type strain sequencing project: providing services to taxonomists for standard genome sequencing and annotation.</title>
        <authorList>
            <consortium name="The Broad Institute Genomics Platform"/>
            <consortium name="The Broad Institute Genome Sequencing Center for Infectious Disease"/>
            <person name="Wu L."/>
            <person name="Ma J."/>
        </authorList>
    </citation>
    <scope>NUCLEOTIDE SEQUENCE [LARGE SCALE GENOMIC DNA]</scope>
    <source>
        <strain evidence="2">CGMCC 1.10131</strain>
    </source>
</reference>
<proteinExistence type="predicted"/>
<evidence type="ECO:0008006" key="3">
    <source>
        <dbReference type="Google" id="ProtNLM"/>
    </source>
</evidence>
<evidence type="ECO:0000313" key="2">
    <source>
        <dbReference type="Proteomes" id="UP000651977"/>
    </source>
</evidence>
<name>A0ABQ1I1H0_9ALTE</name>
<dbReference type="Proteomes" id="UP000651977">
    <property type="component" value="Unassembled WGS sequence"/>
</dbReference>
<dbReference type="Pfam" id="PF10678">
    <property type="entry name" value="DUF2492"/>
    <property type="match status" value="1"/>
</dbReference>